<accession>A0A0E9X701</accession>
<keyword evidence="1" id="KW-0812">Transmembrane</keyword>
<proteinExistence type="predicted"/>
<feature type="transmembrane region" description="Helical" evidence="1">
    <location>
        <begin position="78"/>
        <end position="96"/>
    </location>
</feature>
<organism evidence="2">
    <name type="scientific">Anguilla anguilla</name>
    <name type="common">European freshwater eel</name>
    <name type="synonym">Muraena anguilla</name>
    <dbReference type="NCBI Taxonomy" id="7936"/>
    <lineage>
        <taxon>Eukaryota</taxon>
        <taxon>Metazoa</taxon>
        <taxon>Chordata</taxon>
        <taxon>Craniata</taxon>
        <taxon>Vertebrata</taxon>
        <taxon>Euteleostomi</taxon>
        <taxon>Actinopterygii</taxon>
        <taxon>Neopterygii</taxon>
        <taxon>Teleostei</taxon>
        <taxon>Anguilliformes</taxon>
        <taxon>Anguillidae</taxon>
        <taxon>Anguilla</taxon>
    </lineage>
</organism>
<dbReference type="EMBL" id="GBXM01011109">
    <property type="protein sequence ID" value="JAH97468.1"/>
    <property type="molecule type" value="Transcribed_RNA"/>
</dbReference>
<reference evidence="2" key="1">
    <citation type="submission" date="2014-11" db="EMBL/GenBank/DDBJ databases">
        <authorList>
            <person name="Amaro Gonzalez C."/>
        </authorList>
    </citation>
    <scope>NUCLEOTIDE SEQUENCE</scope>
</reference>
<evidence type="ECO:0000313" key="2">
    <source>
        <dbReference type="EMBL" id="JAH97468.1"/>
    </source>
</evidence>
<evidence type="ECO:0000256" key="1">
    <source>
        <dbReference type="SAM" id="Phobius"/>
    </source>
</evidence>
<sequence length="105" mass="12127">MALPVPPVRKKTVTILPLRRVHMRANSCTPPAKFNITLSVACTRRTSNINCSTSWYVSTDDAGTYLGRECAGQWWNSFFLNLIYFLFNFFFFAVSFKNVFLHNSY</sequence>
<keyword evidence="1" id="KW-1133">Transmembrane helix</keyword>
<reference evidence="2" key="2">
    <citation type="journal article" date="2015" name="Fish Shellfish Immunol.">
        <title>Early steps in the European eel (Anguilla anguilla)-Vibrio vulnificus interaction in the gills: Role of the RtxA13 toxin.</title>
        <authorList>
            <person name="Callol A."/>
            <person name="Pajuelo D."/>
            <person name="Ebbesson L."/>
            <person name="Teles M."/>
            <person name="MacKenzie S."/>
            <person name="Amaro C."/>
        </authorList>
    </citation>
    <scope>NUCLEOTIDE SEQUENCE</scope>
</reference>
<name>A0A0E9X701_ANGAN</name>
<protein>
    <submittedName>
        <fullName evidence="2">Uncharacterized protein</fullName>
    </submittedName>
</protein>
<keyword evidence="1" id="KW-0472">Membrane</keyword>
<dbReference type="AlphaFoldDB" id="A0A0E9X701"/>